<organism evidence="4 5">
    <name type="scientific">Parapedobacter pyrenivorans</name>
    <dbReference type="NCBI Taxonomy" id="1305674"/>
    <lineage>
        <taxon>Bacteria</taxon>
        <taxon>Pseudomonadati</taxon>
        <taxon>Bacteroidota</taxon>
        <taxon>Sphingobacteriia</taxon>
        <taxon>Sphingobacteriales</taxon>
        <taxon>Sphingobacteriaceae</taxon>
        <taxon>Parapedobacter</taxon>
    </lineage>
</organism>
<protein>
    <recommendedName>
        <fullName evidence="6">DUF4959 domain-containing protein</fullName>
    </recommendedName>
</protein>
<evidence type="ECO:0000259" key="1">
    <source>
        <dbReference type="Pfam" id="PF16323"/>
    </source>
</evidence>
<dbReference type="RefSeq" id="WP_188504044.1">
    <property type="nucleotide sequence ID" value="NZ_BMER01000001.1"/>
</dbReference>
<dbReference type="Pfam" id="PF16391">
    <property type="entry name" value="DUF5000"/>
    <property type="match status" value="1"/>
</dbReference>
<reference evidence="4" key="1">
    <citation type="journal article" date="2014" name="Int. J. Syst. Evol. Microbiol.">
        <title>Complete genome sequence of Corynebacterium casei LMG S-19264T (=DSM 44701T), isolated from a smear-ripened cheese.</title>
        <authorList>
            <consortium name="US DOE Joint Genome Institute (JGI-PGF)"/>
            <person name="Walter F."/>
            <person name="Albersmeier A."/>
            <person name="Kalinowski J."/>
            <person name="Ruckert C."/>
        </authorList>
    </citation>
    <scope>NUCLEOTIDE SEQUENCE</scope>
    <source>
        <strain evidence="4">CGMCC 1.12195</strain>
    </source>
</reference>
<dbReference type="PROSITE" id="PS51257">
    <property type="entry name" value="PROKAR_LIPOPROTEIN"/>
    <property type="match status" value="1"/>
</dbReference>
<name>A0A917HC82_9SPHI</name>
<reference evidence="4" key="2">
    <citation type="submission" date="2020-09" db="EMBL/GenBank/DDBJ databases">
        <authorList>
            <person name="Sun Q."/>
            <person name="Zhou Y."/>
        </authorList>
    </citation>
    <scope>NUCLEOTIDE SEQUENCE</scope>
    <source>
        <strain evidence="4">CGMCC 1.12195</strain>
    </source>
</reference>
<sequence length="393" mass="44629">MMKQFLAFSIVILLTVSGCNELENTPLVTTDGKPNPVQNIQVENLPGGARISYTLPPDKDFSYVEAVFASHESGEKRTVKSSLYKNFVELEGFAVEGEYQIDLYSVNRSEVKSNPVSATIKPLTAPISTVFDSLQIREDFGGVNVQVFNDPENEYILYTLLKDDQGAWTVYDRLYTKAKYRNYSVRGLEPEEMEFAFVLADKWENLSDTLKLMLTPYYEEQFEKDWLALHLPGDAWEGAYGLTLDKLWDGSLANVDYFIGNIPTPPLPNHFTVDLRKPLKISRMKVNQYTFGYQYGLGNPKTFEIWGSNDPPADGGWDNWTLLLQAESIKPSGLPGTAFTNEDTAYAVAGEEYDFPLETDTYRYIRFKTIKTWGGSENILLHEITLWGQNPNR</sequence>
<dbReference type="InterPro" id="IPR008979">
    <property type="entry name" value="Galactose-bd-like_sf"/>
</dbReference>
<accession>A0A917HC82</accession>
<dbReference type="AlphaFoldDB" id="A0A917HC82"/>
<feature type="domain" description="DUF4959" evidence="1">
    <location>
        <begin position="18"/>
        <end position="122"/>
    </location>
</feature>
<evidence type="ECO:0008006" key="6">
    <source>
        <dbReference type="Google" id="ProtNLM"/>
    </source>
</evidence>
<gene>
    <name evidence="4" type="ORF">GCM10007415_01590</name>
</gene>
<proteinExistence type="predicted"/>
<evidence type="ECO:0000259" key="2">
    <source>
        <dbReference type="Pfam" id="PF16391"/>
    </source>
</evidence>
<dbReference type="InterPro" id="IPR032164">
    <property type="entry name" value="DUF5000"/>
</dbReference>
<dbReference type="SUPFAM" id="SSF49785">
    <property type="entry name" value="Galactose-binding domain-like"/>
    <property type="match status" value="1"/>
</dbReference>
<keyword evidence="5" id="KW-1185">Reference proteome</keyword>
<feature type="domain" description="DUF5126" evidence="3">
    <location>
        <begin position="123"/>
        <end position="224"/>
    </location>
</feature>
<dbReference type="Pfam" id="PF16323">
    <property type="entry name" value="DUF4959"/>
    <property type="match status" value="1"/>
</dbReference>
<evidence type="ECO:0000313" key="5">
    <source>
        <dbReference type="Proteomes" id="UP000660862"/>
    </source>
</evidence>
<dbReference type="InterPro" id="IPR033431">
    <property type="entry name" value="DUF5126"/>
</dbReference>
<evidence type="ECO:0000259" key="3">
    <source>
        <dbReference type="Pfam" id="PF17166"/>
    </source>
</evidence>
<dbReference type="EMBL" id="BMER01000001">
    <property type="protein sequence ID" value="GGG73885.1"/>
    <property type="molecule type" value="Genomic_DNA"/>
</dbReference>
<dbReference type="InterPro" id="IPR032527">
    <property type="entry name" value="DUF4959"/>
</dbReference>
<dbReference type="Proteomes" id="UP000660862">
    <property type="component" value="Unassembled WGS sequence"/>
</dbReference>
<comment type="caution">
    <text evidence="4">The sequence shown here is derived from an EMBL/GenBank/DDBJ whole genome shotgun (WGS) entry which is preliminary data.</text>
</comment>
<evidence type="ECO:0000313" key="4">
    <source>
        <dbReference type="EMBL" id="GGG73885.1"/>
    </source>
</evidence>
<dbReference type="Pfam" id="PF17166">
    <property type="entry name" value="DUF5126"/>
    <property type="match status" value="1"/>
</dbReference>
<dbReference type="Gene3D" id="2.60.120.260">
    <property type="entry name" value="Galactose-binding domain-like"/>
    <property type="match status" value="1"/>
</dbReference>
<feature type="domain" description="DUF5000" evidence="2">
    <location>
        <begin position="248"/>
        <end position="388"/>
    </location>
</feature>